<accession>A0A8T0S0U6</accession>
<evidence type="ECO:0000313" key="1">
    <source>
        <dbReference type="EMBL" id="KAG2590688.1"/>
    </source>
</evidence>
<organism evidence="1 2">
    <name type="scientific">Panicum virgatum</name>
    <name type="common">Blackwell switchgrass</name>
    <dbReference type="NCBI Taxonomy" id="38727"/>
    <lineage>
        <taxon>Eukaryota</taxon>
        <taxon>Viridiplantae</taxon>
        <taxon>Streptophyta</taxon>
        <taxon>Embryophyta</taxon>
        <taxon>Tracheophyta</taxon>
        <taxon>Spermatophyta</taxon>
        <taxon>Magnoliopsida</taxon>
        <taxon>Liliopsida</taxon>
        <taxon>Poales</taxon>
        <taxon>Poaceae</taxon>
        <taxon>PACMAD clade</taxon>
        <taxon>Panicoideae</taxon>
        <taxon>Panicodae</taxon>
        <taxon>Paniceae</taxon>
        <taxon>Panicinae</taxon>
        <taxon>Panicum</taxon>
        <taxon>Panicum sect. Hiantes</taxon>
    </lineage>
</organism>
<evidence type="ECO:0000313" key="2">
    <source>
        <dbReference type="Proteomes" id="UP000823388"/>
    </source>
</evidence>
<gene>
    <name evidence="1" type="ORF">PVAP13_5NG446000</name>
</gene>
<reference evidence="1" key="1">
    <citation type="submission" date="2020-05" db="EMBL/GenBank/DDBJ databases">
        <title>WGS assembly of Panicum virgatum.</title>
        <authorList>
            <person name="Lovell J.T."/>
            <person name="Jenkins J."/>
            <person name="Shu S."/>
            <person name="Juenger T.E."/>
            <person name="Schmutz J."/>
        </authorList>
    </citation>
    <scope>NUCLEOTIDE SEQUENCE</scope>
    <source>
        <strain evidence="1">AP13</strain>
    </source>
</reference>
<comment type="caution">
    <text evidence="1">The sequence shown here is derived from an EMBL/GenBank/DDBJ whole genome shotgun (WGS) entry which is preliminary data.</text>
</comment>
<dbReference type="Proteomes" id="UP000823388">
    <property type="component" value="Chromosome 5N"/>
</dbReference>
<sequence>MAAPMAPRWPPASCLRMASPACRRTSRRPRRRLPLRHQRWVVRTSMVKNGATSLYFPYTPDHRTPWWLWL</sequence>
<protein>
    <submittedName>
        <fullName evidence="1">Uncharacterized protein</fullName>
    </submittedName>
</protein>
<dbReference type="EMBL" id="CM029046">
    <property type="protein sequence ID" value="KAG2590688.1"/>
    <property type="molecule type" value="Genomic_DNA"/>
</dbReference>
<proteinExistence type="predicted"/>
<name>A0A8T0S0U6_PANVG</name>
<keyword evidence="2" id="KW-1185">Reference proteome</keyword>
<dbReference type="AlphaFoldDB" id="A0A8T0S0U6"/>